<reference evidence="2" key="1">
    <citation type="journal article" date="2021" name="Nat. Commun.">
        <title>Genetic determinants of endophytism in the Arabidopsis root mycobiome.</title>
        <authorList>
            <person name="Mesny F."/>
            <person name="Miyauchi S."/>
            <person name="Thiergart T."/>
            <person name="Pickel B."/>
            <person name="Atanasova L."/>
            <person name="Karlsson M."/>
            <person name="Huettel B."/>
            <person name="Barry K.W."/>
            <person name="Haridas S."/>
            <person name="Chen C."/>
            <person name="Bauer D."/>
            <person name="Andreopoulos W."/>
            <person name="Pangilinan J."/>
            <person name="LaButti K."/>
            <person name="Riley R."/>
            <person name="Lipzen A."/>
            <person name="Clum A."/>
            <person name="Drula E."/>
            <person name="Henrissat B."/>
            <person name="Kohler A."/>
            <person name="Grigoriev I.V."/>
            <person name="Martin F.M."/>
            <person name="Hacquard S."/>
        </authorList>
    </citation>
    <scope>NUCLEOTIDE SEQUENCE</scope>
    <source>
        <strain evidence="2">MPI-CAGE-AT-0016</strain>
    </source>
</reference>
<dbReference type="PANTHER" id="PTHR43591">
    <property type="entry name" value="METHYLTRANSFERASE"/>
    <property type="match status" value="1"/>
</dbReference>
<comment type="caution">
    <text evidence="2">The sequence shown here is derived from an EMBL/GenBank/DDBJ whole genome shotgun (WGS) entry which is preliminary data.</text>
</comment>
<dbReference type="OrthoDB" id="2013972at2759"/>
<dbReference type="Pfam" id="PF13489">
    <property type="entry name" value="Methyltransf_23"/>
    <property type="match status" value="1"/>
</dbReference>
<name>A0A8K0T9U1_9PEZI</name>
<sequence>VEADTDAESFLGDDVSTASTSLRSSILDYEWRHGRRYHRFNAGQYNFPNDEQEQDHLDMVHHGFYRLFNDRVFVASIGLDGKRVLDIGTGTGIWAIQLGDEYPVAELSIGNDLSPIQPTWTPPNVKFVVDDVEQDWVEPQPYDFIHIRYMAGCIQDWPRLMKQIFDNLKPGGWVEFQDSINKIYSEDGTLKPDNLLVIMMDGLMKACDKFGRTMNPAPSAKKLVEEA</sequence>
<keyword evidence="2" id="KW-0489">Methyltransferase</keyword>
<keyword evidence="3" id="KW-1185">Reference proteome</keyword>
<dbReference type="InterPro" id="IPR029063">
    <property type="entry name" value="SAM-dependent_MTases_sf"/>
</dbReference>
<feature type="non-terminal residue" evidence="2">
    <location>
        <position position="1"/>
    </location>
</feature>
<organism evidence="2 3">
    <name type="scientific">Plectosphaerella cucumerina</name>
    <dbReference type="NCBI Taxonomy" id="40658"/>
    <lineage>
        <taxon>Eukaryota</taxon>
        <taxon>Fungi</taxon>
        <taxon>Dikarya</taxon>
        <taxon>Ascomycota</taxon>
        <taxon>Pezizomycotina</taxon>
        <taxon>Sordariomycetes</taxon>
        <taxon>Hypocreomycetidae</taxon>
        <taxon>Glomerellales</taxon>
        <taxon>Plectosphaerellaceae</taxon>
        <taxon>Plectosphaerella</taxon>
    </lineage>
</organism>
<dbReference type="Proteomes" id="UP000813385">
    <property type="component" value="Unassembled WGS sequence"/>
</dbReference>
<dbReference type="AlphaFoldDB" id="A0A8K0T9U1"/>
<accession>A0A8K0T9U1</accession>
<dbReference type="PANTHER" id="PTHR43591:SF24">
    <property type="entry name" value="2-METHOXY-6-POLYPRENYL-1,4-BENZOQUINOL METHYLASE, MITOCHONDRIAL"/>
    <property type="match status" value="1"/>
</dbReference>
<dbReference type="CDD" id="cd02440">
    <property type="entry name" value="AdoMet_MTases"/>
    <property type="match status" value="1"/>
</dbReference>
<evidence type="ECO:0000256" key="1">
    <source>
        <dbReference type="ARBA" id="ARBA00038158"/>
    </source>
</evidence>
<dbReference type="GO" id="GO:0008168">
    <property type="term" value="F:methyltransferase activity"/>
    <property type="evidence" value="ECO:0007669"/>
    <property type="project" value="UniProtKB-KW"/>
</dbReference>
<dbReference type="SUPFAM" id="SSF53335">
    <property type="entry name" value="S-adenosyl-L-methionine-dependent methyltransferases"/>
    <property type="match status" value="1"/>
</dbReference>
<keyword evidence="2" id="KW-0808">Transferase</keyword>
<proteinExistence type="inferred from homology"/>
<dbReference type="GO" id="GO:0032259">
    <property type="term" value="P:methylation"/>
    <property type="evidence" value="ECO:0007669"/>
    <property type="project" value="UniProtKB-KW"/>
</dbReference>
<feature type="non-terminal residue" evidence="2">
    <location>
        <position position="227"/>
    </location>
</feature>
<dbReference type="EMBL" id="JAGPXD010000004">
    <property type="protein sequence ID" value="KAH7357687.1"/>
    <property type="molecule type" value="Genomic_DNA"/>
</dbReference>
<gene>
    <name evidence="2" type="ORF">B0T11DRAFT_212961</name>
</gene>
<comment type="similarity">
    <text evidence="1">Belongs to the methyltransferase superfamily. LaeA methyltransferase family.</text>
</comment>
<evidence type="ECO:0000313" key="3">
    <source>
        <dbReference type="Proteomes" id="UP000813385"/>
    </source>
</evidence>
<dbReference type="Gene3D" id="3.40.50.150">
    <property type="entry name" value="Vaccinia Virus protein VP39"/>
    <property type="match status" value="1"/>
</dbReference>
<protein>
    <submittedName>
        <fullName evidence="2">S-adenosyl-L-methionine-dependent methyltransferase</fullName>
    </submittedName>
</protein>
<evidence type="ECO:0000313" key="2">
    <source>
        <dbReference type="EMBL" id="KAH7357687.1"/>
    </source>
</evidence>